<dbReference type="EMBL" id="OW152821">
    <property type="protein sequence ID" value="CAH2077090.1"/>
    <property type="molecule type" value="Genomic_DNA"/>
</dbReference>
<evidence type="ECO:0000256" key="5">
    <source>
        <dbReference type="RuleBase" id="RU366019"/>
    </source>
</evidence>
<accession>A0ABN8JD98</accession>
<dbReference type="InterPro" id="IPR006823">
    <property type="entry name" value="Ceramidase_alk"/>
</dbReference>
<evidence type="ECO:0000256" key="4">
    <source>
        <dbReference type="ARBA" id="ARBA00022801"/>
    </source>
</evidence>
<evidence type="ECO:0000256" key="2">
    <source>
        <dbReference type="ARBA" id="ARBA00011891"/>
    </source>
</evidence>
<feature type="domain" description="Neutral/alkaline non-lysosomal ceramidase N-terminal" evidence="7">
    <location>
        <begin position="70"/>
        <end position="577"/>
    </location>
</feature>
<dbReference type="Gene3D" id="2.60.40.2300">
    <property type="entry name" value="Neutral/alkaline non-lysosomal ceramidase, C-terminal domain"/>
    <property type="match status" value="1"/>
</dbReference>
<keyword evidence="6" id="KW-1133">Transmembrane helix</keyword>
<dbReference type="InterPro" id="IPR031331">
    <property type="entry name" value="NEUT/ALK_ceramidase_C"/>
</dbReference>
<keyword evidence="6" id="KW-0472">Membrane</keyword>
<organism evidence="9 10">
    <name type="scientific">Iphiclides podalirius</name>
    <name type="common">scarce swallowtail</name>
    <dbReference type="NCBI Taxonomy" id="110791"/>
    <lineage>
        <taxon>Eukaryota</taxon>
        <taxon>Metazoa</taxon>
        <taxon>Ecdysozoa</taxon>
        <taxon>Arthropoda</taxon>
        <taxon>Hexapoda</taxon>
        <taxon>Insecta</taxon>
        <taxon>Pterygota</taxon>
        <taxon>Neoptera</taxon>
        <taxon>Endopterygota</taxon>
        <taxon>Lepidoptera</taxon>
        <taxon>Glossata</taxon>
        <taxon>Ditrysia</taxon>
        <taxon>Papilionoidea</taxon>
        <taxon>Papilionidae</taxon>
        <taxon>Papilioninae</taxon>
        <taxon>Iphiclides</taxon>
    </lineage>
</organism>
<evidence type="ECO:0000256" key="1">
    <source>
        <dbReference type="ARBA" id="ARBA00009835"/>
    </source>
</evidence>
<dbReference type="InterPro" id="IPR031329">
    <property type="entry name" value="NEUT/ALK_ceramidase_N"/>
</dbReference>
<keyword evidence="6" id="KW-0812">Transmembrane</keyword>
<reference evidence="9" key="1">
    <citation type="submission" date="2022-03" db="EMBL/GenBank/DDBJ databases">
        <authorList>
            <person name="Martin H S."/>
        </authorList>
    </citation>
    <scope>NUCLEOTIDE SEQUENCE</scope>
</reference>
<dbReference type="Pfam" id="PF04734">
    <property type="entry name" value="Ceramidase_alk"/>
    <property type="match status" value="1"/>
</dbReference>
<feature type="transmembrane region" description="Helical" evidence="6">
    <location>
        <begin position="9"/>
        <end position="29"/>
    </location>
</feature>
<evidence type="ECO:0000259" key="8">
    <source>
        <dbReference type="Pfam" id="PF17048"/>
    </source>
</evidence>
<keyword evidence="5" id="KW-0746">Sphingolipid metabolism</keyword>
<dbReference type="InterPro" id="IPR038445">
    <property type="entry name" value="NCDase_C_sf"/>
</dbReference>
<dbReference type="EC" id="3.5.1.23" evidence="2 5"/>
<evidence type="ECO:0000313" key="10">
    <source>
        <dbReference type="Proteomes" id="UP000837857"/>
    </source>
</evidence>
<keyword evidence="10" id="KW-1185">Reference proteome</keyword>
<sequence length="742" mass="80911">MVPLAGKIIIPIVVLGVVGGMTALIVVMVNESDDSTTTEGPTSTTAYTTTTTFPDITTTTDAPNDREMIYEAGVGIADMTGPCVEFNFMGYAEFGQTGRGIHLRQFSRAFIFAKGDTRVVLVTADVMAIGIAVRREVVKNLKELYGDMYTLRNVILTGTHTHSAPGGHLVHFLLDITILGFSEETFNAYVAGITRSIVRAHESMVPARLFFGQTRLWDMHVNRSPYSYNQNPAEERQRYDTNTDNTLTQVRIVKGDGSLHGVLNWFPVHTTSMNMTNHLISSDNLGYAALRMERELNPNSRTGQPAIVTGFFSSNLGDVSPNTRGARCEFSGRPCDHQFALCQALERCFATGPGEDMFDSTRIIGTAVANAALEVLKSRGTELWGELAVVHQFLDMPQQVASKYDPVARTFNENKPVRGCVPALGYSFASGTIDGANVLNITQGTTTGIPQLDAIVAALVEPTAEDIECHAPKPILLATGRGTMPVPWHPHVVSASLVWLGGFALLGVPGEPTTMAGRRLKDVVGDAVRRRGLTPMVEVSGLTNEYIHYVTTFEEYQVQRYEGASTIYGPHTLDIFLNKLAEFVTVAIEGGELEPGSEPMDHRNGTIGLVPRVILDGTPFGRSFGDVLQQPPSAVSPGDLASATFVAANPRNDLRQESSHIMVERYEGNDWVVVATDADWETKFHWERLSTLFATSQARVEWHVPSGVIPGPHRLVYRGASRSIIGSVTQFTGVSDTFQVSR</sequence>
<evidence type="ECO:0000256" key="6">
    <source>
        <dbReference type="SAM" id="Phobius"/>
    </source>
</evidence>
<dbReference type="PANTHER" id="PTHR12670">
    <property type="entry name" value="CERAMIDASE"/>
    <property type="match status" value="1"/>
</dbReference>
<evidence type="ECO:0000256" key="3">
    <source>
        <dbReference type="ARBA" id="ARBA00019235"/>
    </source>
</evidence>
<keyword evidence="5" id="KW-0443">Lipid metabolism</keyword>
<comment type="catalytic activity">
    <reaction evidence="5">
        <text>an N-acylsphing-4-enine + H2O = sphing-4-enine + a fatty acid</text>
        <dbReference type="Rhea" id="RHEA:20856"/>
        <dbReference type="ChEBI" id="CHEBI:15377"/>
        <dbReference type="ChEBI" id="CHEBI:28868"/>
        <dbReference type="ChEBI" id="CHEBI:52639"/>
        <dbReference type="ChEBI" id="CHEBI:57756"/>
        <dbReference type="EC" id="3.5.1.23"/>
    </reaction>
</comment>
<proteinExistence type="inferred from homology"/>
<protein>
    <recommendedName>
        <fullName evidence="3 5">Neutral ceramidase</fullName>
        <ecNumber evidence="2 5">3.5.1.23</ecNumber>
    </recommendedName>
</protein>
<keyword evidence="4 5" id="KW-0378">Hydrolase</keyword>
<dbReference type="PANTHER" id="PTHR12670:SF1">
    <property type="entry name" value="NEUTRAL CERAMIDASE"/>
    <property type="match status" value="1"/>
</dbReference>
<feature type="domain" description="Neutral/alkaline non-lysosomal ceramidase C-terminal" evidence="8">
    <location>
        <begin position="592"/>
        <end position="740"/>
    </location>
</feature>
<name>A0ABN8JD98_9NEOP</name>
<evidence type="ECO:0000259" key="7">
    <source>
        <dbReference type="Pfam" id="PF04734"/>
    </source>
</evidence>
<evidence type="ECO:0000313" key="9">
    <source>
        <dbReference type="EMBL" id="CAH2077090.1"/>
    </source>
</evidence>
<dbReference type="Proteomes" id="UP000837857">
    <property type="component" value="Chromosome 9"/>
</dbReference>
<dbReference type="Pfam" id="PF17048">
    <property type="entry name" value="Ceramidse_alk_C"/>
    <property type="match status" value="1"/>
</dbReference>
<gene>
    <name evidence="9" type="ORF">IPOD504_LOCUS17546</name>
</gene>
<comment type="similarity">
    <text evidence="1 5">Belongs to the neutral ceramidase family.</text>
</comment>
<feature type="non-terminal residue" evidence="9">
    <location>
        <position position="742"/>
    </location>
</feature>